<reference evidence="2 3" key="1">
    <citation type="submission" date="2021-02" db="EMBL/GenBank/DDBJ databases">
        <title>Activity-based single-cell genomes from oceanic crustal fluid captures similar information to metagenomic and metatranscriptomic surveys with orders of magnitude less sampling.</title>
        <authorList>
            <person name="D'Angelo T.S."/>
            <person name="Orcutt B.N."/>
        </authorList>
    </citation>
    <scope>NUCLEOTIDE SEQUENCE [LARGE SCALE GENOMIC DNA]</scope>
    <source>
        <strain evidence="2">AH-315-G02</strain>
    </source>
</reference>
<dbReference type="Proteomes" id="UP000717534">
    <property type="component" value="Unassembled WGS sequence"/>
</dbReference>
<evidence type="ECO:0000259" key="1">
    <source>
        <dbReference type="PROSITE" id="PS51833"/>
    </source>
</evidence>
<dbReference type="InterPro" id="IPR013976">
    <property type="entry name" value="HDOD"/>
</dbReference>
<name>A0ABS3ATZ5_9BACT</name>
<evidence type="ECO:0000313" key="3">
    <source>
        <dbReference type="Proteomes" id="UP000717534"/>
    </source>
</evidence>
<proteinExistence type="predicted"/>
<gene>
    <name evidence="2" type="ORF">JYU06_02795</name>
</gene>
<sequence>MKSSLDCRERMIAQHDLLPVLPPGVPYLLKALADENIDFQELEIILGRFPSIVARLLSLANSSWVSPQVPVTSLKWACSLLGQNLVRSVSIALSVSSPFDPTRCPGFDSEHFWCTALLAADGAVLLASSTESNKTFDARALHTAGLLHNLGLLWLADNKPKETARAFRLVAADDEKHVAQCLQDIVGMDYCEVGGCLGRAWSLPDIFVTIMEHQGNSNYTGVNWWDSTVVGVAANMVSARLKGLDCPPEDSLRLEQLNIKRAQRDEVYVQLIEKMNDTRELARILFS</sequence>
<dbReference type="SUPFAM" id="SSF109604">
    <property type="entry name" value="HD-domain/PDEase-like"/>
    <property type="match status" value="1"/>
</dbReference>
<accession>A0ABS3ATZ5</accession>
<dbReference type="EMBL" id="JAFITO010000015">
    <property type="protein sequence ID" value="MBN4068437.1"/>
    <property type="molecule type" value="Genomic_DNA"/>
</dbReference>
<organism evidence="2 3">
    <name type="scientific">Desulfotalea psychrophila</name>
    <dbReference type="NCBI Taxonomy" id="84980"/>
    <lineage>
        <taxon>Bacteria</taxon>
        <taxon>Pseudomonadati</taxon>
        <taxon>Thermodesulfobacteriota</taxon>
        <taxon>Desulfobulbia</taxon>
        <taxon>Desulfobulbales</taxon>
        <taxon>Desulfocapsaceae</taxon>
        <taxon>Desulfotalea</taxon>
    </lineage>
</organism>
<dbReference type="Gene3D" id="1.10.3210.10">
    <property type="entry name" value="Hypothetical protein af1432"/>
    <property type="match status" value="1"/>
</dbReference>
<dbReference type="PANTHER" id="PTHR33525">
    <property type="match status" value="1"/>
</dbReference>
<protein>
    <submittedName>
        <fullName evidence="2">HDOD domain-containing protein</fullName>
    </submittedName>
</protein>
<keyword evidence="3" id="KW-1185">Reference proteome</keyword>
<evidence type="ECO:0000313" key="2">
    <source>
        <dbReference type="EMBL" id="MBN4068437.1"/>
    </source>
</evidence>
<dbReference type="InterPro" id="IPR052340">
    <property type="entry name" value="RNase_Y/CdgJ"/>
</dbReference>
<comment type="caution">
    <text evidence="2">The sequence shown here is derived from an EMBL/GenBank/DDBJ whole genome shotgun (WGS) entry which is preliminary data.</text>
</comment>
<dbReference type="Pfam" id="PF08668">
    <property type="entry name" value="HDOD"/>
    <property type="match status" value="1"/>
</dbReference>
<feature type="domain" description="HDOD" evidence="1">
    <location>
        <begin position="18"/>
        <end position="217"/>
    </location>
</feature>
<dbReference type="PANTHER" id="PTHR33525:SF3">
    <property type="entry name" value="RIBONUCLEASE Y"/>
    <property type="match status" value="1"/>
</dbReference>
<dbReference type="PROSITE" id="PS51833">
    <property type="entry name" value="HDOD"/>
    <property type="match status" value="1"/>
</dbReference>